<dbReference type="RefSeq" id="WP_273619347.1">
    <property type="nucleotide sequence ID" value="NZ_CP117417.1"/>
</dbReference>
<name>A0ABY7U0J8_9SPHN</name>
<keyword evidence="3" id="KW-1185">Reference proteome</keyword>
<dbReference type="PANTHER" id="PTHR35006:SF2">
    <property type="entry name" value="GLYOXALASE FAMILY PROTEIN (AFU_ORTHOLOGUE AFUA_5G14830)"/>
    <property type="match status" value="1"/>
</dbReference>
<protein>
    <submittedName>
        <fullName evidence="2">VOC family protein</fullName>
    </submittedName>
</protein>
<evidence type="ECO:0000259" key="1">
    <source>
        <dbReference type="PROSITE" id="PS51819"/>
    </source>
</evidence>
<sequence>MIGYVTLGTQDLNRAAEFYDAIAAEMGVGRMGGDARYISWGVPGGAAGIGITLPFDGQPASVGNGVMVALEAKDRDQVDRIHALALELGGSCEGAPGERFPGFYAAYFRDRDGNKLNAFVFASELEEGHGA</sequence>
<feature type="domain" description="VOC" evidence="1">
    <location>
        <begin position="1"/>
        <end position="121"/>
    </location>
</feature>
<dbReference type="PANTHER" id="PTHR35006">
    <property type="entry name" value="GLYOXALASE FAMILY PROTEIN (AFU_ORTHOLOGUE AFUA_5G14830)"/>
    <property type="match status" value="1"/>
</dbReference>
<dbReference type="InterPro" id="IPR004360">
    <property type="entry name" value="Glyas_Fos-R_dOase_dom"/>
</dbReference>
<dbReference type="PROSITE" id="PS51819">
    <property type="entry name" value="VOC"/>
    <property type="match status" value="1"/>
</dbReference>
<proteinExistence type="predicted"/>
<dbReference type="CDD" id="cd07262">
    <property type="entry name" value="VOC_like"/>
    <property type="match status" value="1"/>
</dbReference>
<dbReference type="Proteomes" id="UP001218231">
    <property type="component" value="Chromosome"/>
</dbReference>
<dbReference type="SUPFAM" id="SSF54593">
    <property type="entry name" value="Glyoxalase/Bleomycin resistance protein/Dihydroxybiphenyl dioxygenase"/>
    <property type="match status" value="1"/>
</dbReference>
<dbReference type="Gene3D" id="3.10.180.10">
    <property type="entry name" value="2,3-Dihydroxybiphenyl 1,2-Dioxygenase, domain 1"/>
    <property type="match status" value="1"/>
</dbReference>
<evidence type="ECO:0000313" key="2">
    <source>
        <dbReference type="EMBL" id="WCT79055.1"/>
    </source>
</evidence>
<dbReference type="InterPro" id="IPR029068">
    <property type="entry name" value="Glyas_Bleomycin-R_OHBP_Dase"/>
</dbReference>
<evidence type="ECO:0000313" key="3">
    <source>
        <dbReference type="Proteomes" id="UP001218231"/>
    </source>
</evidence>
<dbReference type="InterPro" id="IPR037523">
    <property type="entry name" value="VOC_core"/>
</dbReference>
<accession>A0ABY7U0J8</accession>
<dbReference type="Pfam" id="PF00903">
    <property type="entry name" value="Glyoxalase"/>
    <property type="match status" value="1"/>
</dbReference>
<organism evidence="2 3">
    <name type="scientific">Novosphingobium humi</name>
    <dbReference type="NCBI Taxonomy" id="2282397"/>
    <lineage>
        <taxon>Bacteria</taxon>
        <taxon>Pseudomonadati</taxon>
        <taxon>Pseudomonadota</taxon>
        <taxon>Alphaproteobacteria</taxon>
        <taxon>Sphingomonadales</taxon>
        <taxon>Sphingomonadaceae</taxon>
        <taxon>Novosphingobium</taxon>
    </lineage>
</organism>
<reference evidence="2 3" key="1">
    <citation type="submission" date="2023-02" db="EMBL/GenBank/DDBJ databases">
        <title>Genome sequence of Novosphingobium humi KACC 19094.</title>
        <authorList>
            <person name="Kim S."/>
            <person name="Heo J."/>
            <person name="Kwon S.-W."/>
        </authorList>
    </citation>
    <scope>NUCLEOTIDE SEQUENCE [LARGE SCALE GENOMIC DNA]</scope>
    <source>
        <strain evidence="2 3">KACC 19094</strain>
    </source>
</reference>
<dbReference type="EMBL" id="CP117417">
    <property type="protein sequence ID" value="WCT79055.1"/>
    <property type="molecule type" value="Genomic_DNA"/>
</dbReference>
<gene>
    <name evidence="2" type="ORF">PQ457_14930</name>
</gene>